<protein>
    <submittedName>
        <fullName evidence="1">Uncharacterized protein</fullName>
    </submittedName>
</protein>
<dbReference type="AlphaFoldDB" id="E3M1T8"/>
<dbReference type="HOGENOM" id="CLU_3070710_0_0_1"/>
<accession>E3M1T8</accession>
<dbReference type="Proteomes" id="UP000008281">
    <property type="component" value="Unassembled WGS sequence"/>
</dbReference>
<evidence type="ECO:0000313" key="1">
    <source>
        <dbReference type="EMBL" id="EFO88797.1"/>
    </source>
</evidence>
<sequence>MVRILLAVFSLHSVINAIVLISTTKPYRNFVLRIPIRQGQQVTVSTATRVSFH</sequence>
<gene>
    <name evidence="1" type="ORF">CRE_06618</name>
</gene>
<dbReference type="InterPro" id="IPR019429">
    <property type="entry name" value="7TM_GPCR_serpentine_rcpt_Sri"/>
</dbReference>
<name>E3M1T8_CAERE</name>
<proteinExistence type="predicted"/>
<keyword evidence="2" id="KW-1185">Reference proteome</keyword>
<organism evidence="2">
    <name type="scientific">Caenorhabditis remanei</name>
    <name type="common">Caenorhabditis vulgaris</name>
    <dbReference type="NCBI Taxonomy" id="31234"/>
    <lineage>
        <taxon>Eukaryota</taxon>
        <taxon>Metazoa</taxon>
        <taxon>Ecdysozoa</taxon>
        <taxon>Nematoda</taxon>
        <taxon>Chromadorea</taxon>
        <taxon>Rhabditida</taxon>
        <taxon>Rhabditina</taxon>
        <taxon>Rhabditomorpha</taxon>
        <taxon>Rhabditoidea</taxon>
        <taxon>Rhabditidae</taxon>
        <taxon>Peloderinae</taxon>
        <taxon>Caenorhabditis</taxon>
    </lineage>
</organism>
<reference evidence="1" key="1">
    <citation type="submission" date="2007-07" db="EMBL/GenBank/DDBJ databases">
        <title>PCAP assembly of the Caenorhabditis remanei genome.</title>
        <authorList>
            <consortium name="The Caenorhabditis remanei Sequencing Consortium"/>
            <person name="Wilson R.K."/>
        </authorList>
    </citation>
    <scope>NUCLEOTIDE SEQUENCE [LARGE SCALE GENOMIC DNA]</scope>
    <source>
        <strain evidence="1">PB4641</strain>
    </source>
</reference>
<dbReference type="Pfam" id="PF10327">
    <property type="entry name" value="7TM_GPCR_Sri"/>
    <property type="match status" value="1"/>
</dbReference>
<dbReference type="EMBL" id="DS268421">
    <property type="protein sequence ID" value="EFO88797.1"/>
    <property type="molecule type" value="Genomic_DNA"/>
</dbReference>
<dbReference type="OrthoDB" id="5802350at2759"/>
<dbReference type="InParanoid" id="E3M1T8"/>
<evidence type="ECO:0000313" key="2">
    <source>
        <dbReference type="Proteomes" id="UP000008281"/>
    </source>
</evidence>